<proteinExistence type="predicted"/>
<evidence type="ECO:0000313" key="3">
    <source>
        <dbReference type="Proteomes" id="UP000001261"/>
    </source>
</evidence>
<dbReference type="EMBL" id="GG704914">
    <property type="protein sequence ID" value="KJF61064.1"/>
    <property type="molecule type" value="Genomic_DNA"/>
</dbReference>
<sequence>MSMLQGQRSPGGQKPPESKHCLDVCWVSDCSSFVRININICIVKSIAGWAEARKIASVSWLLFSCLLFSSFLLPFSQGGVAGMEPIKAMVCWCPGGDSVGKPEGK</sequence>
<protein>
    <submittedName>
        <fullName evidence="2">Uncharacterized protein</fullName>
    </submittedName>
</protein>
<reference evidence="3" key="2">
    <citation type="journal article" date="2010" name="Genome Res.">
        <title>Population genomic sequencing of Coccidioides fungi reveals recent hybridization and transposon control.</title>
        <authorList>
            <person name="Neafsey D.E."/>
            <person name="Barker B.M."/>
            <person name="Sharpton T.J."/>
            <person name="Stajich J.E."/>
            <person name="Park D.J."/>
            <person name="Whiston E."/>
            <person name="Hung C.-Y."/>
            <person name="McMahan C."/>
            <person name="White J."/>
            <person name="Sykes S."/>
            <person name="Heiman D."/>
            <person name="Young S."/>
            <person name="Zeng Q."/>
            <person name="Abouelleil A."/>
            <person name="Aftuck L."/>
            <person name="Bessette D."/>
            <person name="Brown A."/>
            <person name="FitzGerald M."/>
            <person name="Lui A."/>
            <person name="Macdonald J.P."/>
            <person name="Priest M."/>
            <person name="Orbach M.J."/>
            <person name="Galgiani J.N."/>
            <person name="Kirkland T.N."/>
            <person name="Cole G.T."/>
            <person name="Birren B.W."/>
            <person name="Henn M.R."/>
            <person name="Taylor J.W."/>
            <person name="Rounsley S.D."/>
        </authorList>
    </citation>
    <scope>GENOME REANNOTATION</scope>
    <source>
        <strain evidence="3">RS</strain>
    </source>
</reference>
<organism evidence="2 3">
    <name type="scientific">Coccidioides immitis (strain RS)</name>
    <name type="common">Valley fever fungus</name>
    <dbReference type="NCBI Taxonomy" id="246410"/>
    <lineage>
        <taxon>Eukaryota</taxon>
        <taxon>Fungi</taxon>
        <taxon>Dikarya</taxon>
        <taxon>Ascomycota</taxon>
        <taxon>Pezizomycotina</taxon>
        <taxon>Eurotiomycetes</taxon>
        <taxon>Eurotiomycetidae</taxon>
        <taxon>Onygenales</taxon>
        <taxon>Onygenaceae</taxon>
        <taxon>Coccidioides</taxon>
    </lineage>
</organism>
<dbReference type="VEuPathDB" id="FungiDB:CIMG_13404"/>
<reference evidence="3" key="1">
    <citation type="journal article" date="2009" name="Genome Res.">
        <title>Comparative genomic analyses of the human fungal pathogens Coccidioides and their relatives.</title>
        <authorList>
            <person name="Sharpton T.J."/>
            <person name="Stajich J.E."/>
            <person name="Rounsley S.D."/>
            <person name="Gardner M.J."/>
            <person name="Wortman J.R."/>
            <person name="Jordar V.S."/>
            <person name="Maiti R."/>
            <person name="Kodira C.D."/>
            <person name="Neafsey D.E."/>
            <person name="Zeng Q."/>
            <person name="Hung C.-Y."/>
            <person name="McMahan C."/>
            <person name="Muszewska A."/>
            <person name="Grynberg M."/>
            <person name="Mandel M.A."/>
            <person name="Kellner E.M."/>
            <person name="Barker B.M."/>
            <person name="Galgiani J.N."/>
            <person name="Orbach M.J."/>
            <person name="Kirkland T.N."/>
            <person name="Cole G.T."/>
            <person name="Henn M.R."/>
            <person name="Birren B.W."/>
            <person name="Taylor J.W."/>
        </authorList>
    </citation>
    <scope>NUCLEOTIDE SEQUENCE [LARGE SCALE GENOMIC DNA]</scope>
    <source>
        <strain evidence="3">RS</strain>
    </source>
</reference>
<keyword evidence="3" id="KW-1185">Reference proteome</keyword>
<keyword evidence="1" id="KW-0472">Membrane</keyword>
<feature type="transmembrane region" description="Helical" evidence="1">
    <location>
        <begin position="55"/>
        <end position="75"/>
    </location>
</feature>
<dbReference type="KEGG" id="cim:CIMG_13404"/>
<evidence type="ECO:0000256" key="1">
    <source>
        <dbReference type="SAM" id="Phobius"/>
    </source>
</evidence>
<gene>
    <name evidence="2" type="ORF">CIMG_13404</name>
</gene>
<dbReference type="Proteomes" id="UP000001261">
    <property type="component" value="Unassembled WGS sequence"/>
</dbReference>
<evidence type="ECO:0000313" key="2">
    <source>
        <dbReference type="EMBL" id="KJF61064.1"/>
    </source>
</evidence>
<dbReference type="RefSeq" id="XP_004446122.1">
    <property type="nucleotide sequence ID" value="XM_004446065.1"/>
</dbReference>
<name>A0A0D8JV82_COCIM</name>
<keyword evidence="1" id="KW-0812">Transmembrane</keyword>
<dbReference type="GeneID" id="24165031"/>
<keyword evidence="1" id="KW-1133">Transmembrane helix</keyword>
<dbReference type="InParanoid" id="A0A0D8JV82"/>
<dbReference type="AlphaFoldDB" id="A0A0D8JV82"/>
<accession>A0A0D8JV82</accession>